<protein>
    <submittedName>
        <fullName evidence="1">Uncharacterized protein</fullName>
    </submittedName>
</protein>
<sequence length="120" mass="13002">MKGCGDVVLLEETSSALTIDSAVGGLEALPEEETGVEGSLPLPVLLVAGDLDFFGRFFGVLPETCCCACCRHLALRFLNHTCEEQTELKISSFSRADYGRVTHTASRQPTWMPVDCGNVY</sequence>
<dbReference type="AlphaFoldDB" id="A0A1D1W9F8"/>
<comment type="caution">
    <text evidence="1">The sequence shown here is derived from an EMBL/GenBank/DDBJ whole genome shotgun (WGS) entry which is preliminary data.</text>
</comment>
<dbReference type="Proteomes" id="UP000186922">
    <property type="component" value="Unassembled WGS sequence"/>
</dbReference>
<reference evidence="1 2" key="1">
    <citation type="journal article" date="2016" name="Nat. Commun.">
        <title>Extremotolerant tardigrade genome and improved radiotolerance of human cultured cells by tardigrade-unique protein.</title>
        <authorList>
            <person name="Hashimoto T."/>
            <person name="Horikawa D.D."/>
            <person name="Saito Y."/>
            <person name="Kuwahara H."/>
            <person name="Kozuka-Hata H."/>
            <person name="Shin-I T."/>
            <person name="Minakuchi Y."/>
            <person name="Ohishi K."/>
            <person name="Motoyama A."/>
            <person name="Aizu T."/>
            <person name="Enomoto A."/>
            <person name="Kondo K."/>
            <person name="Tanaka S."/>
            <person name="Hara Y."/>
            <person name="Koshikawa S."/>
            <person name="Sagara H."/>
            <person name="Miura T."/>
            <person name="Yokobori S."/>
            <person name="Miyagawa K."/>
            <person name="Suzuki Y."/>
            <person name="Kubo T."/>
            <person name="Oyama M."/>
            <person name="Kohara Y."/>
            <person name="Fujiyama A."/>
            <person name="Arakawa K."/>
            <person name="Katayama T."/>
            <person name="Toyoda A."/>
            <person name="Kunieda T."/>
        </authorList>
    </citation>
    <scope>NUCLEOTIDE SEQUENCE [LARGE SCALE GENOMIC DNA]</scope>
    <source>
        <strain evidence="1 2">YOKOZUNA-1</strain>
    </source>
</reference>
<keyword evidence="2" id="KW-1185">Reference proteome</keyword>
<dbReference type="EMBL" id="BDGG01000094">
    <property type="protein sequence ID" value="GAV09986.1"/>
    <property type="molecule type" value="Genomic_DNA"/>
</dbReference>
<organism evidence="1 2">
    <name type="scientific">Ramazzottius varieornatus</name>
    <name type="common">Water bear</name>
    <name type="synonym">Tardigrade</name>
    <dbReference type="NCBI Taxonomy" id="947166"/>
    <lineage>
        <taxon>Eukaryota</taxon>
        <taxon>Metazoa</taxon>
        <taxon>Ecdysozoa</taxon>
        <taxon>Tardigrada</taxon>
        <taxon>Eutardigrada</taxon>
        <taxon>Parachela</taxon>
        <taxon>Hypsibioidea</taxon>
        <taxon>Ramazzottiidae</taxon>
        <taxon>Ramazzottius</taxon>
    </lineage>
</organism>
<accession>A0A1D1W9F8</accession>
<evidence type="ECO:0000313" key="2">
    <source>
        <dbReference type="Proteomes" id="UP000186922"/>
    </source>
</evidence>
<name>A0A1D1W9F8_RAMVA</name>
<evidence type="ECO:0000313" key="1">
    <source>
        <dbReference type="EMBL" id="GAV09986.1"/>
    </source>
</evidence>
<proteinExistence type="predicted"/>
<gene>
    <name evidence="1" type="primary">RvY_19470-1</name>
    <name evidence="1" type="synonym">RvY_19470.1</name>
    <name evidence="1" type="ORF">RvY_19470</name>
</gene>